<dbReference type="EMBL" id="JARKNE010000011">
    <property type="protein sequence ID" value="KAK5785835.1"/>
    <property type="molecule type" value="Genomic_DNA"/>
</dbReference>
<proteinExistence type="predicted"/>
<keyword evidence="2" id="KW-1185">Reference proteome</keyword>
<organism evidence="1 2">
    <name type="scientific">Gossypium arboreum</name>
    <name type="common">Tree cotton</name>
    <name type="synonym">Gossypium nanking</name>
    <dbReference type="NCBI Taxonomy" id="29729"/>
    <lineage>
        <taxon>Eukaryota</taxon>
        <taxon>Viridiplantae</taxon>
        <taxon>Streptophyta</taxon>
        <taxon>Embryophyta</taxon>
        <taxon>Tracheophyta</taxon>
        <taxon>Spermatophyta</taxon>
        <taxon>Magnoliopsida</taxon>
        <taxon>eudicotyledons</taxon>
        <taxon>Gunneridae</taxon>
        <taxon>Pentapetalae</taxon>
        <taxon>rosids</taxon>
        <taxon>malvids</taxon>
        <taxon>Malvales</taxon>
        <taxon>Malvaceae</taxon>
        <taxon>Malvoideae</taxon>
        <taxon>Gossypium</taxon>
    </lineage>
</organism>
<protein>
    <submittedName>
        <fullName evidence="1">Uncharacterized protein</fullName>
    </submittedName>
</protein>
<sequence length="129" mass="14125">MVSHSCNHLLSRFTSVLQFHGIRSGQSNATSPAKRERNADPLVCRWANHMSCHVKLTPVLLRRRRQLHITVCGGFLLTVGFDETPTPFVFMGGLVMGVGFFEAVSCEPLGSSAYCFGLVGCLQKVSLVV</sequence>
<comment type="caution">
    <text evidence="1">The sequence shown here is derived from an EMBL/GenBank/DDBJ whole genome shotgun (WGS) entry which is preliminary data.</text>
</comment>
<reference evidence="1 2" key="1">
    <citation type="submission" date="2023-03" db="EMBL/GenBank/DDBJ databases">
        <title>WGS of Gossypium arboreum.</title>
        <authorList>
            <person name="Yu D."/>
        </authorList>
    </citation>
    <scope>NUCLEOTIDE SEQUENCE [LARGE SCALE GENOMIC DNA]</scope>
    <source>
        <tissue evidence="1">Leaf</tissue>
    </source>
</reference>
<gene>
    <name evidence="1" type="ORF">PVK06_040454</name>
</gene>
<accession>A0ABR0N7N3</accession>
<name>A0ABR0N7N3_GOSAR</name>
<dbReference type="Proteomes" id="UP001358586">
    <property type="component" value="Chromosome 11"/>
</dbReference>
<evidence type="ECO:0000313" key="1">
    <source>
        <dbReference type="EMBL" id="KAK5785835.1"/>
    </source>
</evidence>
<evidence type="ECO:0000313" key="2">
    <source>
        <dbReference type="Proteomes" id="UP001358586"/>
    </source>
</evidence>